<dbReference type="InterPro" id="IPR036600">
    <property type="entry name" value="PAH_sf"/>
</dbReference>
<evidence type="ECO:0000256" key="3">
    <source>
        <dbReference type="ARBA" id="ARBA00023242"/>
    </source>
</evidence>
<dbReference type="PROSITE" id="PS51477">
    <property type="entry name" value="PAH"/>
    <property type="match status" value="1"/>
</dbReference>
<keyword evidence="3 4" id="KW-0539">Nucleus</keyword>
<gene>
    <name evidence="5" type="ORF">TKK_006527</name>
</gene>
<dbReference type="SUPFAM" id="SSF47762">
    <property type="entry name" value="PAH2 domain"/>
    <property type="match status" value="1"/>
</dbReference>
<organism evidence="5 6">
    <name type="scientific">Trichogramma kaykai</name>
    <dbReference type="NCBI Taxonomy" id="54128"/>
    <lineage>
        <taxon>Eukaryota</taxon>
        <taxon>Metazoa</taxon>
        <taxon>Ecdysozoa</taxon>
        <taxon>Arthropoda</taxon>
        <taxon>Hexapoda</taxon>
        <taxon>Insecta</taxon>
        <taxon>Pterygota</taxon>
        <taxon>Neoptera</taxon>
        <taxon>Endopterygota</taxon>
        <taxon>Hymenoptera</taxon>
        <taxon>Apocrita</taxon>
        <taxon>Proctotrupomorpha</taxon>
        <taxon>Chalcidoidea</taxon>
        <taxon>Trichogrammatidae</taxon>
        <taxon>Trichogramma</taxon>
    </lineage>
</organism>
<comment type="subcellular location">
    <subcellularLocation>
        <location evidence="1 4">Nucleus</location>
    </subcellularLocation>
</comment>
<keyword evidence="2" id="KW-0678">Repressor</keyword>
<sequence length="195" mass="22495">MLMASSDSILTISGTIDTLTEYDLSEANSVSCDGYITDHTDLVSDIDESELRRELLTDKWRLLFDKYDPEGFGEIPIEDFLVALKSSEWQKKIPINKLDLLYTRAKEFHVNAVTFQDFVNVDQPQVYNDFLRIMKEFKSGDMDFPGVITMIYFLFQEHLNLINDLTHFLPPGVGFEVHKNNQGFDVRVFYGMAVD</sequence>
<dbReference type="InterPro" id="IPR003822">
    <property type="entry name" value="PAH"/>
</dbReference>
<evidence type="ECO:0008006" key="7">
    <source>
        <dbReference type="Google" id="ProtNLM"/>
    </source>
</evidence>
<name>A0ABD2X5U6_9HYME</name>
<evidence type="ECO:0000313" key="6">
    <source>
        <dbReference type="Proteomes" id="UP001627154"/>
    </source>
</evidence>
<dbReference type="AlphaFoldDB" id="A0ABD2X5U6"/>
<dbReference type="GO" id="GO:0005634">
    <property type="term" value="C:nucleus"/>
    <property type="evidence" value="ECO:0007669"/>
    <property type="project" value="UniProtKB-SubCell"/>
</dbReference>
<reference evidence="5 6" key="1">
    <citation type="journal article" date="2024" name="bioRxiv">
        <title>A reference genome for Trichogramma kaykai: A tiny desert-dwelling parasitoid wasp with competing sex-ratio distorters.</title>
        <authorList>
            <person name="Culotta J."/>
            <person name="Lindsey A.R."/>
        </authorList>
    </citation>
    <scope>NUCLEOTIDE SEQUENCE [LARGE SCALE GENOMIC DNA]</scope>
    <source>
        <strain evidence="5 6">KSX58</strain>
    </source>
</reference>
<dbReference type="InterPro" id="IPR011992">
    <property type="entry name" value="EF-hand-dom_pair"/>
</dbReference>
<dbReference type="PANTHER" id="PTHR12346:SF0">
    <property type="entry name" value="SIN3A, ISOFORM G"/>
    <property type="match status" value="1"/>
</dbReference>
<protein>
    <recommendedName>
        <fullName evidence="7">EF-hand domain-containing protein</fullName>
    </recommendedName>
</protein>
<dbReference type="PANTHER" id="PTHR12346">
    <property type="entry name" value="SIN3B-RELATED"/>
    <property type="match status" value="1"/>
</dbReference>
<accession>A0ABD2X5U6</accession>
<evidence type="ECO:0000256" key="4">
    <source>
        <dbReference type="PROSITE-ProRule" id="PRU00810"/>
    </source>
</evidence>
<evidence type="ECO:0000256" key="2">
    <source>
        <dbReference type="ARBA" id="ARBA00022491"/>
    </source>
</evidence>
<dbReference type="Gene3D" id="1.20.1160.11">
    <property type="entry name" value="Paired amphipathic helix"/>
    <property type="match status" value="1"/>
</dbReference>
<dbReference type="InterPro" id="IPR039774">
    <property type="entry name" value="Sin3-like"/>
</dbReference>
<evidence type="ECO:0000313" key="5">
    <source>
        <dbReference type="EMBL" id="KAL3400106.1"/>
    </source>
</evidence>
<dbReference type="Proteomes" id="UP001627154">
    <property type="component" value="Unassembled WGS sequence"/>
</dbReference>
<evidence type="ECO:0000256" key="1">
    <source>
        <dbReference type="ARBA" id="ARBA00004123"/>
    </source>
</evidence>
<dbReference type="SUPFAM" id="SSF47473">
    <property type="entry name" value="EF-hand"/>
    <property type="match status" value="1"/>
</dbReference>
<comment type="caution">
    <text evidence="5">The sequence shown here is derived from an EMBL/GenBank/DDBJ whole genome shotgun (WGS) entry which is preliminary data.</text>
</comment>
<dbReference type="EMBL" id="JBJJXI010000053">
    <property type="protein sequence ID" value="KAL3400106.1"/>
    <property type="molecule type" value="Genomic_DNA"/>
</dbReference>
<dbReference type="Pfam" id="PF02671">
    <property type="entry name" value="PAH"/>
    <property type="match status" value="1"/>
</dbReference>
<proteinExistence type="predicted"/>
<keyword evidence="6" id="KW-1185">Reference proteome</keyword>